<dbReference type="PRINTS" id="PR01595">
    <property type="entry name" value="SYCDCHAPRONE"/>
</dbReference>
<evidence type="ECO:0000313" key="3">
    <source>
        <dbReference type="EMBL" id="QEI08269.1"/>
    </source>
</evidence>
<dbReference type="InterPro" id="IPR005415">
    <property type="entry name" value="T3SS_Ca_resp_chp_LcrH/SycD"/>
</dbReference>
<dbReference type="Proteomes" id="UP000325161">
    <property type="component" value="Chromosome"/>
</dbReference>
<dbReference type="Pfam" id="PF07720">
    <property type="entry name" value="TPR_3"/>
    <property type="match status" value="2"/>
</dbReference>
<name>A0A5C0B0K4_9BURK</name>
<dbReference type="InterPro" id="IPR011990">
    <property type="entry name" value="TPR-like_helical_dom_sf"/>
</dbReference>
<dbReference type="SUPFAM" id="SSF48452">
    <property type="entry name" value="TPR-like"/>
    <property type="match status" value="1"/>
</dbReference>
<protein>
    <submittedName>
        <fullName evidence="3">CesD/SycD/LcrH family type III secretion system chaperone</fullName>
    </submittedName>
</protein>
<comment type="similarity">
    <text evidence="1">Belongs to the LcrH/SycD chaperone family.</text>
</comment>
<dbReference type="NCBIfam" id="TIGR02552">
    <property type="entry name" value="LcrH_SycD"/>
    <property type="match status" value="1"/>
</dbReference>
<reference evidence="3 4" key="1">
    <citation type="submission" date="2019-08" db="EMBL/GenBank/DDBJ databases">
        <title>Amphibian skin-associated Pigmentiphaga: genome sequence and occurrence across geography and hosts.</title>
        <authorList>
            <person name="Bletz M.C."/>
            <person name="Bunk B."/>
            <person name="Sproeer C."/>
            <person name="Biwer P."/>
            <person name="Reiter S."/>
            <person name="Rabemananjara F.C.E."/>
            <person name="Schulz S."/>
            <person name="Overmann J."/>
            <person name="Vences M."/>
        </authorList>
    </citation>
    <scope>NUCLEOTIDE SEQUENCE [LARGE SCALE GENOMIC DNA]</scope>
    <source>
        <strain evidence="3 4">Mada1488</strain>
    </source>
</reference>
<accession>A0A5C0B0K4</accession>
<organism evidence="3 4">
    <name type="scientific">Pigmentiphaga aceris</name>
    <dbReference type="NCBI Taxonomy" id="1940612"/>
    <lineage>
        <taxon>Bacteria</taxon>
        <taxon>Pseudomonadati</taxon>
        <taxon>Pseudomonadota</taxon>
        <taxon>Betaproteobacteria</taxon>
        <taxon>Burkholderiales</taxon>
        <taxon>Alcaligenaceae</taxon>
        <taxon>Pigmentiphaga</taxon>
    </lineage>
</organism>
<evidence type="ECO:0000256" key="2">
    <source>
        <dbReference type="SAM" id="MobiDB-lite"/>
    </source>
</evidence>
<dbReference type="EMBL" id="CP043046">
    <property type="protein sequence ID" value="QEI08269.1"/>
    <property type="molecule type" value="Genomic_DNA"/>
</dbReference>
<evidence type="ECO:0000256" key="1">
    <source>
        <dbReference type="ARBA" id="ARBA00010244"/>
    </source>
</evidence>
<dbReference type="Gene3D" id="1.25.40.10">
    <property type="entry name" value="Tetratricopeptide repeat domain"/>
    <property type="match status" value="1"/>
</dbReference>
<evidence type="ECO:0000313" key="4">
    <source>
        <dbReference type="Proteomes" id="UP000325161"/>
    </source>
</evidence>
<dbReference type="AlphaFoldDB" id="A0A5C0B0K4"/>
<dbReference type="OrthoDB" id="8908818at2"/>
<dbReference type="InterPro" id="IPR011716">
    <property type="entry name" value="TPR-3"/>
</dbReference>
<proteinExistence type="inferred from homology"/>
<gene>
    <name evidence="3" type="ORF">FXN63_22350</name>
</gene>
<feature type="region of interest" description="Disordered" evidence="2">
    <location>
        <begin position="1"/>
        <end position="47"/>
    </location>
</feature>
<dbReference type="KEGG" id="pacr:FXN63_22350"/>
<sequence length="253" mass="28006">MPASKSNSPRPTPSIAAKASTRKKCAQSSLRTPGTRKSPRRRRSSTPIWKLSSAKLQKKRPVRALPRLYAPARGRNPVSWSEFFHLAVGSPIVSQQSQEVSTKDEEIIEGLKTALLAGGTIGPALDITEDEREAMYQLGYGFHQQGRYSEAFKAFSMLVIWDHLEPRYLVALASTCQMLGRYADALQHYMMATLISLDDPVPPFHCAECLIVLERLPEAIDSLELVLNLAGDDHPVVKARAEALLASIKTKLQ</sequence>
<keyword evidence="4" id="KW-1185">Reference proteome</keyword>